<dbReference type="PANTHER" id="PTHR42938:SF47">
    <property type="entry name" value="HYDROXYPYRUVATE REDUCTASE"/>
    <property type="match status" value="1"/>
</dbReference>
<evidence type="ECO:0000256" key="8">
    <source>
        <dbReference type="ARBA" id="ARBA00023027"/>
    </source>
</evidence>
<reference evidence="14 15" key="1">
    <citation type="submission" date="2014-12" db="EMBL/GenBank/DDBJ databases">
        <title>Draft genome sequences of 29 type strains of Enterococci.</title>
        <authorList>
            <person name="Zhong Z."/>
            <person name="Sun Z."/>
            <person name="Liu W."/>
            <person name="Zhang W."/>
            <person name="Zhang H."/>
        </authorList>
    </citation>
    <scope>NUCLEOTIDE SEQUENCE [LARGE SCALE GENOMIC DNA]</scope>
    <source>
        <strain evidence="14 15">DSM 17690</strain>
    </source>
</reference>
<sequence>MFHIKTFNAIAPEGMARFEDENYTIDQDQAAHGIILRSEKLHGYDFPESVLAVARAGAGTNNIPVEELTKAGVVVFNTPGANANAVKELVVASLLLSVRPILQGANWVQSLEGDNLEEVAEANKKQFAGNELEGKRLGVIGLGAIGAMIANDAYRLGMEVMGYDPYVSVDTAWTISRRVKRAQQIEEIFTTCDFITVHVPLTEATRGLIGEKEIALMKPTTRLFNFSRGEIVDTDAVLKAINADELGGFTTDFADSKLLHNPKILVLPHLGASTEEAEINCAKMAARTLKRFLETGVIKRSVNFPTVEMSFQSPYRITIIHENTPNVLGQISTEIASLGINIDNMINRGRGDFAYTLVDVNVQDDAIMQRVKRHLEGKEHMIRVRTIKNTEVFNEWC</sequence>
<dbReference type="GO" id="GO:0051287">
    <property type="term" value="F:NAD binding"/>
    <property type="evidence" value="ECO:0007669"/>
    <property type="project" value="InterPro"/>
</dbReference>
<comment type="function">
    <text evidence="1">Catalyzes the reversible oxidation of 3-phospho-D-glycerate to 3-phosphonooxypyruvate, the first step of the phosphorylated L-serine biosynthesis pathway. Also catalyzes the reversible oxidation of 2-hydroxyglutarate to 2-oxoglutarate.</text>
</comment>
<dbReference type="InterPro" id="IPR002912">
    <property type="entry name" value="ACT_dom"/>
</dbReference>
<keyword evidence="7 12" id="KW-0560">Oxidoreductase</keyword>
<dbReference type="InterPro" id="IPR006140">
    <property type="entry name" value="D-isomer_DH_NAD-bd"/>
</dbReference>
<dbReference type="STRING" id="328396.RU93_GL001311"/>
<dbReference type="CDD" id="cd12174">
    <property type="entry name" value="PGDH_like_3"/>
    <property type="match status" value="1"/>
</dbReference>
<dbReference type="Pfam" id="PF02826">
    <property type="entry name" value="2-Hacid_dh_C"/>
    <property type="match status" value="1"/>
</dbReference>
<dbReference type="RefSeq" id="WP_071875746.1">
    <property type="nucleotide sequence ID" value="NZ_JBHSHF010000017.1"/>
</dbReference>
<evidence type="ECO:0000313" key="15">
    <source>
        <dbReference type="Proteomes" id="UP000182149"/>
    </source>
</evidence>
<dbReference type="Gene3D" id="3.30.70.260">
    <property type="match status" value="1"/>
</dbReference>
<dbReference type="SUPFAM" id="SSF52283">
    <property type="entry name" value="Formate/glycerate dehydrogenase catalytic domain-like"/>
    <property type="match status" value="1"/>
</dbReference>
<organism evidence="14 15">
    <name type="scientific">Enterococcus aquimarinus</name>
    <dbReference type="NCBI Taxonomy" id="328396"/>
    <lineage>
        <taxon>Bacteria</taxon>
        <taxon>Bacillati</taxon>
        <taxon>Bacillota</taxon>
        <taxon>Bacilli</taxon>
        <taxon>Lactobacillales</taxon>
        <taxon>Enterococcaceae</taxon>
        <taxon>Enterococcus</taxon>
    </lineage>
</organism>
<evidence type="ECO:0000256" key="4">
    <source>
        <dbReference type="ARBA" id="ARBA00013001"/>
    </source>
</evidence>
<comment type="caution">
    <text evidence="14">The sequence shown here is derived from an EMBL/GenBank/DDBJ whole genome shotgun (WGS) entry which is preliminary data.</text>
</comment>
<dbReference type="EMBL" id="JXKD01000025">
    <property type="protein sequence ID" value="OJG08913.1"/>
    <property type="molecule type" value="Genomic_DNA"/>
</dbReference>
<feature type="domain" description="ACT" evidence="13">
    <location>
        <begin position="316"/>
        <end position="389"/>
    </location>
</feature>
<dbReference type="InterPro" id="IPR029753">
    <property type="entry name" value="D-isomer_DH_CS"/>
</dbReference>
<comment type="similarity">
    <text evidence="3 12">Belongs to the D-isomer specific 2-hydroxyacid dehydrogenase family.</text>
</comment>
<name>A0A1L8QN30_9ENTE</name>
<dbReference type="Proteomes" id="UP000182149">
    <property type="component" value="Unassembled WGS sequence"/>
</dbReference>
<dbReference type="Gene3D" id="3.40.50.720">
    <property type="entry name" value="NAD(P)-binding Rossmann-like Domain"/>
    <property type="match status" value="2"/>
</dbReference>
<dbReference type="SUPFAM" id="SSF55021">
    <property type="entry name" value="ACT-like"/>
    <property type="match status" value="1"/>
</dbReference>
<dbReference type="EC" id="1.1.1.399" evidence="4"/>
<evidence type="ECO:0000256" key="12">
    <source>
        <dbReference type="RuleBase" id="RU003719"/>
    </source>
</evidence>
<dbReference type="InterPro" id="IPR006139">
    <property type="entry name" value="D-isomer_2_OHA_DH_cat_dom"/>
</dbReference>
<dbReference type="PROSITE" id="PS00670">
    <property type="entry name" value="D_2_HYDROXYACID_DH_2"/>
    <property type="match status" value="1"/>
</dbReference>
<dbReference type="OrthoDB" id="9805416at2"/>
<proteinExistence type="inferred from homology"/>
<dbReference type="PROSITE" id="PS00065">
    <property type="entry name" value="D_2_HYDROXYACID_DH_1"/>
    <property type="match status" value="1"/>
</dbReference>
<evidence type="ECO:0000256" key="3">
    <source>
        <dbReference type="ARBA" id="ARBA00005854"/>
    </source>
</evidence>
<comment type="catalytic activity">
    <reaction evidence="10">
        <text>(R)-2-hydroxyglutarate + NAD(+) = 2-oxoglutarate + NADH + H(+)</text>
        <dbReference type="Rhea" id="RHEA:49612"/>
        <dbReference type="ChEBI" id="CHEBI:15378"/>
        <dbReference type="ChEBI" id="CHEBI:15801"/>
        <dbReference type="ChEBI" id="CHEBI:16810"/>
        <dbReference type="ChEBI" id="CHEBI:57540"/>
        <dbReference type="ChEBI" id="CHEBI:57945"/>
        <dbReference type="EC" id="1.1.1.399"/>
    </reaction>
</comment>
<keyword evidence="8" id="KW-0520">NAD</keyword>
<dbReference type="InterPro" id="IPR045865">
    <property type="entry name" value="ACT-like_dom_sf"/>
</dbReference>
<keyword evidence="15" id="KW-1185">Reference proteome</keyword>
<evidence type="ECO:0000256" key="11">
    <source>
        <dbReference type="ARBA" id="ARBA00048731"/>
    </source>
</evidence>
<accession>A0A1L8QN30</accession>
<evidence type="ECO:0000256" key="5">
    <source>
        <dbReference type="ARBA" id="ARBA00013143"/>
    </source>
</evidence>
<evidence type="ECO:0000256" key="7">
    <source>
        <dbReference type="ARBA" id="ARBA00023002"/>
    </source>
</evidence>
<comment type="pathway">
    <text evidence="2">Amino-acid biosynthesis; L-serine biosynthesis; L-serine from 3-phospho-D-glycerate: step 1/3.</text>
</comment>
<protein>
    <recommendedName>
        <fullName evidence="6">D-3-phosphoglycerate dehydrogenase</fullName>
        <ecNumber evidence="4">1.1.1.399</ecNumber>
        <ecNumber evidence="5">1.1.1.95</ecNumber>
    </recommendedName>
    <alternativeName>
        <fullName evidence="9">2-oxoglutarate reductase</fullName>
    </alternativeName>
</protein>
<dbReference type="PROSITE" id="PS00671">
    <property type="entry name" value="D_2_HYDROXYACID_DH_3"/>
    <property type="match status" value="1"/>
</dbReference>
<dbReference type="PROSITE" id="PS51671">
    <property type="entry name" value="ACT"/>
    <property type="match status" value="1"/>
</dbReference>
<evidence type="ECO:0000313" key="14">
    <source>
        <dbReference type="EMBL" id="OJG08913.1"/>
    </source>
</evidence>
<dbReference type="EC" id="1.1.1.95" evidence="5"/>
<evidence type="ECO:0000256" key="1">
    <source>
        <dbReference type="ARBA" id="ARBA00003800"/>
    </source>
</evidence>
<gene>
    <name evidence="14" type="ORF">RU93_GL001311</name>
</gene>
<dbReference type="PANTHER" id="PTHR42938">
    <property type="entry name" value="FORMATE DEHYDROGENASE 1"/>
    <property type="match status" value="1"/>
</dbReference>
<evidence type="ECO:0000259" key="13">
    <source>
        <dbReference type="PROSITE" id="PS51671"/>
    </source>
</evidence>
<dbReference type="UniPathway" id="UPA00135">
    <property type="reaction ID" value="UER00196"/>
</dbReference>
<dbReference type="SUPFAM" id="SSF51735">
    <property type="entry name" value="NAD(P)-binding Rossmann-fold domains"/>
    <property type="match status" value="1"/>
</dbReference>
<dbReference type="Pfam" id="PF00389">
    <property type="entry name" value="2-Hacid_dh"/>
    <property type="match status" value="1"/>
</dbReference>
<dbReference type="InterPro" id="IPR036291">
    <property type="entry name" value="NAD(P)-bd_dom_sf"/>
</dbReference>
<dbReference type="FunFam" id="3.40.50.720:FF:000584">
    <property type="entry name" value="D-3-phosphoglycerate dehydrogenase"/>
    <property type="match status" value="1"/>
</dbReference>
<evidence type="ECO:0000256" key="2">
    <source>
        <dbReference type="ARBA" id="ARBA00005216"/>
    </source>
</evidence>
<dbReference type="GO" id="GO:0004617">
    <property type="term" value="F:phosphoglycerate dehydrogenase activity"/>
    <property type="evidence" value="ECO:0007669"/>
    <property type="project" value="UniProtKB-EC"/>
</dbReference>
<comment type="catalytic activity">
    <reaction evidence="11">
        <text>(2R)-3-phosphoglycerate + NAD(+) = 3-phosphooxypyruvate + NADH + H(+)</text>
        <dbReference type="Rhea" id="RHEA:12641"/>
        <dbReference type="ChEBI" id="CHEBI:15378"/>
        <dbReference type="ChEBI" id="CHEBI:18110"/>
        <dbReference type="ChEBI" id="CHEBI:57540"/>
        <dbReference type="ChEBI" id="CHEBI:57945"/>
        <dbReference type="ChEBI" id="CHEBI:58272"/>
        <dbReference type="EC" id="1.1.1.95"/>
    </reaction>
</comment>
<evidence type="ECO:0000256" key="10">
    <source>
        <dbReference type="ARBA" id="ARBA00048126"/>
    </source>
</evidence>
<dbReference type="InterPro" id="IPR029752">
    <property type="entry name" value="D-isomer_DH_CS1"/>
</dbReference>
<dbReference type="AlphaFoldDB" id="A0A1L8QN30"/>
<evidence type="ECO:0000256" key="9">
    <source>
        <dbReference type="ARBA" id="ARBA00030455"/>
    </source>
</evidence>
<evidence type="ECO:0000256" key="6">
    <source>
        <dbReference type="ARBA" id="ARBA00021582"/>
    </source>
</evidence>